<sequence length="129" mass="14455">MEKDKLHRLDNYDALHTVSNHTRGFSDKGRSTVQFPIDDMAPDLDGHRVPSAEETALVKERLRQVAPRSADIFESFGGDYAAMTKMPIDEGCRHIIAVVEERLTKVPMEWLTPDGSVQAGRLPTTVSMF</sequence>
<dbReference type="Proteomes" id="UP000041254">
    <property type="component" value="Unassembled WGS sequence"/>
</dbReference>
<dbReference type="PhylomeDB" id="A0A0G4END9"/>
<name>A0A0G4END9_VITBC</name>
<gene>
    <name evidence="1" type="ORF">Vbra_5234</name>
</gene>
<accession>A0A0G4END9</accession>
<dbReference type="VEuPathDB" id="CryptoDB:Vbra_5234"/>
<evidence type="ECO:0000313" key="2">
    <source>
        <dbReference type="Proteomes" id="UP000041254"/>
    </source>
</evidence>
<dbReference type="InParanoid" id="A0A0G4END9"/>
<dbReference type="AlphaFoldDB" id="A0A0G4END9"/>
<reference evidence="1 2" key="1">
    <citation type="submission" date="2014-11" db="EMBL/GenBank/DDBJ databases">
        <authorList>
            <person name="Zhu J."/>
            <person name="Qi W."/>
            <person name="Song R."/>
        </authorList>
    </citation>
    <scope>NUCLEOTIDE SEQUENCE [LARGE SCALE GENOMIC DNA]</scope>
</reference>
<keyword evidence="2" id="KW-1185">Reference proteome</keyword>
<protein>
    <submittedName>
        <fullName evidence="1">Uncharacterized protein</fullName>
    </submittedName>
</protein>
<organism evidence="1 2">
    <name type="scientific">Vitrella brassicaformis (strain CCMP3155)</name>
    <dbReference type="NCBI Taxonomy" id="1169540"/>
    <lineage>
        <taxon>Eukaryota</taxon>
        <taxon>Sar</taxon>
        <taxon>Alveolata</taxon>
        <taxon>Colpodellida</taxon>
        <taxon>Vitrellaceae</taxon>
        <taxon>Vitrella</taxon>
    </lineage>
</organism>
<proteinExistence type="predicted"/>
<dbReference type="EMBL" id="CDMY01000268">
    <property type="protein sequence ID" value="CEL98346.1"/>
    <property type="molecule type" value="Genomic_DNA"/>
</dbReference>
<evidence type="ECO:0000313" key="1">
    <source>
        <dbReference type="EMBL" id="CEL98346.1"/>
    </source>
</evidence>